<dbReference type="SUPFAM" id="SSF52833">
    <property type="entry name" value="Thioredoxin-like"/>
    <property type="match status" value="2"/>
</dbReference>
<keyword evidence="4" id="KW-1185">Reference proteome</keyword>
<dbReference type="Proteomes" id="UP001295684">
    <property type="component" value="Unassembled WGS sequence"/>
</dbReference>
<dbReference type="InterPro" id="IPR036249">
    <property type="entry name" value="Thioredoxin-like_sf"/>
</dbReference>
<evidence type="ECO:0000256" key="1">
    <source>
        <dbReference type="ARBA" id="ARBA00006347"/>
    </source>
</evidence>
<dbReference type="GO" id="GO:0003756">
    <property type="term" value="F:protein disulfide isomerase activity"/>
    <property type="evidence" value="ECO:0007669"/>
    <property type="project" value="TreeGrafter"/>
</dbReference>
<dbReference type="EMBL" id="CAMPGE010004710">
    <property type="protein sequence ID" value="CAI2363556.1"/>
    <property type="molecule type" value="Genomic_DNA"/>
</dbReference>
<name>A0AAD1XAB4_EUPCR</name>
<evidence type="ECO:0008006" key="5">
    <source>
        <dbReference type="Google" id="ProtNLM"/>
    </source>
</evidence>
<evidence type="ECO:0000313" key="4">
    <source>
        <dbReference type="Proteomes" id="UP001295684"/>
    </source>
</evidence>
<feature type="signal peptide" evidence="2">
    <location>
        <begin position="1"/>
        <end position="19"/>
    </location>
</feature>
<comment type="similarity">
    <text evidence="1">Belongs to the protein disulfide isomerase family.</text>
</comment>
<organism evidence="3 4">
    <name type="scientific">Euplotes crassus</name>
    <dbReference type="NCBI Taxonomy" id="5936"/>
    <lineage>
        <taxon>Eukaryota</taxon>
        <taxon>Sar</taxon>
        <taxon>Alveolata</taxon>
        <taxon>Ciliophora</taxon>
        <taxon>Intramacronucleata</taxon>
        <taxon>Spirotrichea</taxon>
        <taxon>Hypotrichia</taxon>
        <taxon>Euplotida</taxon>
        <taxon>Euplotidae</taxon>
        <taxon>Moneuplotes</taxon>
    </lineage>
</organism>
<dbReference type="AlphaFoldDB" id="A0AAD1XAB4"/>
<reference evidence="3" key="1">
    <citation type="submission" date="2023-07" db="EMBL/GenBank/DDBJ databases">
        <authorList>
            <consortium name="AG Swart"/>
            <person name="Singh M."/>
            <person name="Singh A."/>
            <person name="Seah K."/>
            <person name="Emmerich C."/>
        </authorList>
    </citation>
    <scope>NUCLEOTIDE SEQUENCE</scope>
    <source>
        <strain evidence="3">DP1</strain>
    </source>
</reference>
<gene>
    <name evidence="3" type="ORF">ECRASSUSDP1_LOCUS4892</name>
</gene>
<keyword evidence="2" id="KW-0732">Signal</keyword>
<evidence type="ECO:0000313" key="3">
    <source>
        <dbReference type="EMBL" id="CAI2363556.1"/>
    </source>
</evidence>
<sequence>MKLVVLLYALLGVIGLVKCSAIQPSKLSRDSDWMIIATQSNFQQIIEYVRARNGTLVLHGYKDRCAVCININKNLKELSMQIKNRNDLKEKIFIATINFSENRNLENHDFVGPYPKIYYFTYFENMRKREYKFITSPYKMMTFLKGLEPQEPELYLPEYDLRNISRHNYETHLILGLFPDGKDEIYNTQYIEVANKYSHLGFYACFECEKLAKELNITLNGTDVVIYRKFEITPNDIPLIVVWNKTESLVSFIENDYHLPVDIYTHDSKPLYEIHADDVGLIYYNGANDLYHKGEDSTLARIFRMLHSINYRLSNVSSEFVTAESKARWERFTLAVCRKQEFWIWAQSLHLKMDMDYTEEFTPIVRDYRRRFYMNPSLANMTIDDANEDAIYQFYYDYIQGSVGEYNKSEPLHQSYVIGNDWRRNLLEGATGTEMAETLDQVEVRRIVAQNFRLEVEEKGIEALVIMTTHDCEFCEIFINRNIMDEFVKKTKYSPDFKVFIIEVAENSLPEEYHLMRLPQIMFSPKEVENYDPIMWWTGDVNVKGLKKFLHRHSKVYPKIDKS</sequence>
<protein>
    <recommendedName>
        <fullName evidence="5">Thioredoxin domain-containing protein</fullName>
    </recommendedName>
</protein>
<evidence type="ECO:0000256" key="2">
    <source>
        <dbReference type="SAM" id="SignalP"/>
    </source>
</evidence>
<dbReference type="PANTHER" id="PTHR18929:SF240">
    <property type="entry name" value="PROTEIN DISULFIDE-ISOMERASE"/>
    <property type="match status" value="1"/>
</dbReference>
<dbReference type="GO" id="GO:0005783">
    <property type="term" value="C:endoplasmic reticulum"/>
    <property type="evidence" value="ECO:0007669"/>
    <property type="project" value="TreeGrafter"/>
</dbReference>
<dbReference type="Gene3D" id="3.40.30.10">
    <property type="entry name" value="Glutaredoxin"/>
    <property type="match status" value="3"/>
</dbReference>
<dbReference type="GO" id="GO:0034976">
    <property type="term" value="P:response to endoplasmic reticulum stress"/>
    <property type="evidence" value="ECO:0007669"/>
    <property type="project" value="TreeGrafter"/>
</dbReference>
<accession>A0AAD1XAB4</accession>
<proteinExistence type="inferred from homology"/>
<feature type="chain" id="PRO_5042158393" description="Thioredoxin domain-containing protein" evidence="2">
    <location>
        <begin position="20"/>
        <end position="563"/>
    </location>
</feature>
<comment type="caution">
    <text evidence="3">The sequence shown here is derived from an EMBL/GenBank/DDBJ whole genome shotgun (WGS) entry which is preliminary data.</text>
</comment>
<dbReference type="GO" id="GO:0006457">
    <property type="term" value="P:protein folding"/>
    <property type="evidence" value="ECO:0007669"/>
    <property type="project" value="TreeGrafter"/>
</dbReference>
<dbReference type="PANTHER" id="PTHR18929">
    <property type="entry name" value="PROTEIN DISULFIDE ISOMERASE"/>
    <property type="match status" value="1"/>
</dbReference>